<organism evidence="1 2">
    <name type="scientific">Arctium lappa</name>
    <name type="common">Greater burdock</name>
    <name type="synonym">Lappa major</name>
    <dbReference type="NCBI Taxonomy" id="4217"/>
    <lineage>
        <taxon>Eukaryota</taxon>
        <taxon>Viridiplantae</taxon>
        <taxon>Streptophyta</taxon>
        <taxon>Embryophyta</taxon>
        <taxon>Tracheophyta</taxon>
        <taxon>Spermatophyta</taxon>
        <taxon>Magnoliopsida</taxon>
        <taxon>eudicotyledons</taxon>
        <taxon>Gunneridae</taxon>
        <taxon>Pentapetalae</taxon>
        <taxon>asterids</taxon>
        <taxon>campanulids</taxon>
        <taxon>Asterales</taxon>
        <taxon>Asteraceae</taxon>
        <taxon>Carduoideae</taxon>
        <taxon>Cardueae</taxon>
        <taxon>Arctiinae</taxon>
        <taxon>Arctium</taxon>
    </lineage>
</organism>
<keyword evidence="2" id="KW-1185">Reference proteome</keyword>
<reference evidence="2" key="1">
    <citation type="journal article" date="2022" name="Mol. Ecol. Resour.">
        <title>The genomes of chicory, endive, great burdock and yacon provide insights into Asteraceae palaeo-polyploidization history and plant inulin production.</title>
        <authorList>
            <person name="Fan W."/>
            <person name="Wang S."/>
            <person name="Wang H."/>
            <person name="Wang A."/>
            <person name="Jiang F."/>
            <person name="Liu H."/>
            <person name="Zhao H."/>
            <person name="Xu D."/>
            <person name="Zhang Y."/>
        </authorList>
    </citation>
    <scope>NUCLEOTIDE SEQUENCE [LARGE SCALE GENOMIC DNA]</scope>
    <source>
        <strain evidence="2">cv. Niubang</strain>
    </source>
</reference>
<evidence type="ECO:0000313" key="2">
    <source>
        <dbReference type="Proteomes" id="UP001055879"/>
    </source>
</evidence>
<reference evidence="1 2" key="2">
    <citation type="journal article" date="2022" name="Mol. Ecol. Resour.">
        <title>The genomes of chicory, endive, great burdock and yacon provide insights into Asteraceae paleo-polyploidization history and plant inulin production.</title>
        <authorList>
            <person name="Fan W."/>
            <person name="Wang S."/>
            <person name="Wang H."/>
            <person name="Wang A."/>
            <person name="Jiang F."/>
            <person name="Liu H."/>
            <person name="Zhao H."/>
            <person name="Xu D."/>
            <person name="Zhang Y."/>
        </authorList>
    </citation>
    <scope>NUCLEOTIDE SEQUENCE [LARGE SCALE GENOMIC DNA]</scope>
    <source>
        <strain evidence="2">cv. Niubang</strain>
    </source>
</reference>
<sequence length="78" mass="8607">MEEGGNVLYFEIDVGQGSGRDCIVDVMEMKVKTDAYLLTDNLQDGSEFLHKPETASGLVVMAPEDGVRLCVVMIEIKR</sequence>
<accession>A0ACB8Z6C2</accession>
<evidence type="ECO:0000313" key="1">
    <source>
        <dbReference type="EMBL" id="KAI3693102.1"/>
    </source>
</evidence>
<dbReference type="Proteomes" id="UP001055879">
    <property type="component" value="Linkage Group LG11"/>
</dbReference>
<gene>
    <name evidence="1" type="ORF">L6452_32932</name>
</gene>
<dbReference type="EMBL" id="CM042057">
    <property type="protein sequence ID" value="KAI3693102.1"/>
    <property type="molecule type" value="Genomic_DNA"/>
</dbReference>
<proteinExistence type="predicted"/>
<name>A0ACB8Z6C2_ARCLA</name>
<protein>
    <submittedName>
        <fullName evidence="1">Uncharacterized protein</fullName>
    </submittedName>
</protein>
<comment type="caution">
    <text evidence="1">The sequence shown here is derived from an EMBL/GenBank/DDBJ whole genome shotgun (WGS) entry which is preliminary data.</text>
</comment>